<evidence type="ECO:0000313" key="1">
    <source>
        <dbReference type="EMBL" id="GMR42702.1"/>
    </source>
</evidence>
<accession>A0AAN4ZQQ1</accession>
<sequence length="139" mass="16203">PDRSFLDQPRFTCFVGKYRRMPGDCTFKQKVCYYTRRLPRFPSDFRPDDLIGRGCDVPRNSVPDSCQEYSKGLDTFVRCECSTSDCNSHYWHGFAVAALHHRKVINETLGAAKEFGVGEEQTKYSDWFMKCFNLMLLLF</sequence>
<organism evidence="1 2">
    <name type="scientific">Pristionchus mayeri</name>
    <dbReference type="NCBI Taxonomy" id="1317129"/>
    <lineage>
        <taxon>Eukaryota</taxon>
        <taxon>Metazoa</taxon>
        <taxon>Ecdysozoa</taxon>
        <taxon>Nematoda</taxon>
        <taxon>Chromadorea</taxon>
        <taxon>Rhabditida</taxon>
        <taxon>Rhabditina</taxon>
        <taxon>Diplogasteromorpha</taxon>
        <taxon>Diplogasteroidea</taxon>
        <taxon>Neodiplogasteridae</taxon>
        <taxon>Pristionchus</taxon>
    </lineage>
</organism>
<name>A0AAN4ZQQ1_9BILA</name>
<protein>
    <submittedName>
        <fullName evidence="1">Uncharacterized protein</fullName>
    </submittedName>
</protein>
<feature type="non-terminal residue" evidence="1">
    <location>
        <position position="139"/>
    </location>
</feature>
<evidence type="ECO:0000313" key="2">
    <source>
        <dbReference type="Proteomes" id="UP001328107"/>
    </source>
</evidence>
<feature type="non-terminal residue" evidence="1">
    <location>
        <position position="1"/>
    </location>
</feature>
<reference evidence="2" key="1">
    <citation type="submission" date="2022-10" db="EMBL/GenBank/DDBJ databases">
        <title>Genome assembly of Pristionchus species.</title>
        <authorList>
            <person name="Yoshida K."/>
            <person name="Sommer R.J."/>
        </authorList>
    </citation>
    <scope>NUCLEOTIDE SEQUENCE [LARGE SCALE GENOMIC DNA]</scope>
    <source>
        <strain evidence="2">RS5460</strain>
    </source>
</reference>
<keyword evidence="2" id="KW-1185">Reference proteome</keyword>
<comment type="caution">
    <text evidence="1">The sequence shown here is derived from an EMBL/GenBank/DDBJ whole genome shotgun (WGS) entry which is preliminary data.</text>
</comment>
<gene>
    <name evidence="1" type="ORF">PMAYCL1PPCAC_12897</name>
</gene>
<dbReference type="AlphaFoldDB" id="A0AAN4ZQQ1"/>
<dbReference type="Proteomes" id="UP001328107">
    <property type="component" value="Unassembled WGS sequence"/>
</dbReference>
<dbReference type="EMBL" id="BTRK01000003">
    <property type="protein sequence ID" value="GMR42702.1"/>
    <property type="molecule type" value="Genomic_DNA"/>
</dbReference>
<proteinExistence type="predicted"/>